<comment type="caution">
    <text evidence="1">The sequence shown here is derived from an EMBL/GenBank/DDBJ whole genome shotgun (WGS) entry which is preliminary data.</text>
</comment>
<keyword evidence="2" id="KW-1185">Reference proteome</keyword>
<sequence length="550" mass="62060">MANSKTVDPSLWFDSFAHLLSDLETASLSPDRLSKACKHFTLYVKKLEENRAWLVETVSRFKPPNAKSKEALNSQIVKIGNHQLSIKPELKDEALKASSYLHLDEVQSYIFVERYREQHNLAFDSIVQDSVHAILLQYYVERQCLLKCTRQIFMHALYVGTSSKEASVVRKEALKLISDGLENNLIAVLEGFLSATHPEEMDIDIFTLWAEETLIEDNLVLDILFLVYYESFCTCNGEKWKKLCSLYKGILSGSCNFRKLAISTEALNSAYDAKIQLLLILMETLDLESLLQMVHDETPFRQGALVFTSTDVLEMDALLATFDVLELKEAGPLIFAWAVFLCLVSSLPGKEENNALLEIDHVGYIRQAFEAASLSYFLEILQSDLFEESDGPVAGYRSVLRTFISAFIASYEINLQSEDSTLNLILDILCKIYRGEESLCIQFWDRESFVDGPIRCFLCNLEGEFPFRTVELVRVLSSLCEGSWPAQCVYNFLEKSIGVSTLFEITSESLVDGVSQFVETHVPLHVPGVEVYAICNACVAPSFGTRAVSR</sequence>
<proteinExistence type="predicted"/>
<protein>
    <submittedName>
        <fullName evidence="1">Uncharacterized protein</fullName>
    </submittedName>
</protein>
<accession>A0ACC0X2K9</accession>
<gene>
    <name evidence="1" type="ORF">Pint_34377</name>
</gene>
<evidence type="ECO:0000313" key="2">
    <source>
        <dbReference type="Proteomes" id="UP001163603"/>
    </source>
</evidence>
<dbReference type="EMBL" id="CM047749">
    <property type="protein sequence ID" value="KAJ0009757.1"/>
    <property type="molecule type" value="Genomic_DNA"/>
</dbReference>
<reference evidence="2" key="1">
    <citation type="journal article" date="2023" name="G3 (Bethesda)">
        <title>Genome assembly and association tests identify interacting loci associated with vigor, precocity, and sex in interspecific pistachio rootstocks.</title>
        <authorList>
            <person name="Palmer W."/>
            <person name="Jacygrad E."/>
            <person name="Sagayaradj S."/>
            <person name="Cavanaugh K."/>
            <person name="Han R."/>
            <person name="Bertier L."/>
            <person name="Beede B."/>
            <person name="Kafkas S."/>
            <person name="Golino D."/>
            <person name="Preece J."/>
            <person name="Michelmore R."/>
        </authorList>
    </citation>
    <scope>NUCLEOTIDE SEQUENCE [LARGE SCALE GENOMIC DNA]</scope>
</reference>
<dbReference type="Proteomes" id="UP001163603">
    <property type="component" value="Chromosome 14"/>
</dbReference>
<name>A0ACC0X2K9_9ROSI</name>
<evidence type="ECO:0000313" key="1">
    <source>
        <dbReference type="EMBL" id="KAJ0009757.1"/>
    </source>
</evidence>
<organism evidence="1 2">
    <name type="scientific">Pistacia integerrima</name>
    <dbReference type="NCBI Taxonomy" id="434235"/>
    <lineage>
        <taxon>Eukaryota</taxon>
        <taxon>Viridiplantae</taxon>
        <taxon>Streptophyta</taxon>
        <taxon>Embryophyta</taxon>
        <taxon>Tracheophyta</taxon>
        <taxon>Spermatophyta</taxon>
        <taxon>Magnoliopsida</taxon>
        <taxon>eudicotyledons</taxon>
        <taxon>Gunneridae</taxon>
        <taxon>Pentapetalae</taxon>
        <taxon>rosids</taxon>
        <taxon>malvids</taxon>
        <taxon>Sapindales</taxon>
        <taxon>Anacardiaceae</taxon>
        <taxon>Pistacia</taxon>
    </lineage>
</organism>